<reference evidence="4 5" key="1">
    <citation type="submission" date="2018-07" db="EMBL/GenBank/DDBJ databases">
        <title>Genome sequences of six Lactobacillus spp. isolated from bumble bee guts.</title>
        <authorList>
            <person name="Motta E.V.S."/>
            <person name="Moran N.A."/>
        </authorList>
    </citation>
    <scope>NUCLEOTIDE SEQUENCE [LARGE SCALE GENOMIC DNA]</scope>
    <source>
        <strain evidence="2 5">BI-4G</strain>
        <strain evidence="3 4">OCC3</strain>
    </source>
</reference>
<dbReference type="SUPFAM" id="SSF55797">
    <property type="entry name" value="PR-1-like"/>
    <property type="match status" value="1"/>
</dbReference>
<dbReference type="InterPro" id="IPR014044">
    <property type="entry name" value="CAP_dom"/>
</dbReference>
<dbReference type="Proteomes" id="UP000265862">
    <property type="component" value="Unassembled WGS sequence"/>
</dbReference>
<name>A0A396SSY5_9LACO</name>
<dbReference type="EMBL" id="QOCU01000006">
    <property type="protein sequence ID" value="RHW50921.1"/>
    <property type="molecule type" value="Genomic_DNA"/>
</dbReference>
<dbReference type="InterPro" id="IPR035940">
    <property type="entry name" value="CAP_sf"/>
</dbReference>
<organism evidence="3 4">
    <name type="scientific">Lactobacillus bombicola</name>
    <dbReference type="NCBI Taxonomy" id="1505723"/>
    <lineage>
        <taxon>Bacteria</taxon>
        <taxon>Bacillati</taxon>
        <taxon>Bacillota</taxon>
        <taxon>Bacilli</taxon>
        <taxon>Lactobacillales</taxon>
        <taxon>Lactobacillaceae</taxon>
        <taxon>Lactobacillus</taxon>
    </lineage>
</organism>
<dbReference type="EMBL" id="QOCV01000004">
    <property type="protein sequence ID" value="RHW55022.1"/>
    <property type="molecule type" value="Genomic_DNA"/>
</dbReference>
<dbReference type="Proteomes" id="UP000283380">
    <property type="component" value="Unassembled WGS sequence"/>
</dbReference>
<feature type="domain" description="SCP" evidence="1">
    <location>
        <begin position="20"/>
        <end position="145"/>
    </location>
</feature>
<evidence type="ECO:0000313" key="3">
    <source>
        <dbReference type="EMBL" id="RHW55022.1"/>
    </source>
</evidence>
<dbReference type="AlphaFoldDB" id="A0A396SSY5"/>
<keyword evidence="5" id="KW-1185">Reference proteome</keyword>
<evidence type="ECO:0000313" key="4">
    <source>
        <dbReference type="Proteomes" id="UP000265862"/>
    </source>
</evidence>
<proteinExistence type="predicted"/>
<sequence length="182" mass="20397">MNSANDATSISNIQATLKNLSNVNKVRAQLKEKQLRISPILTALSMIDADYQKRGTLTEPQYYEYTNNLENLASGTDPVKKWLSEQANWKANVTKTPSLAPYEFSPNWNNNKYGYAVYGANGYKESGHYLNLVNKNHCIMGMAHIIPNGKGYVDVFNAADTGTASSLKVSEYKKLITKWLHK</sequence>
<evidence type="ECO:0000313" key="2">
    <source>
        <dbReference type="EMBL" id="RHW50921.1"/>
    </source>
</evidence>
<evidence type="ECO:0000313" key="5">
    <source>
        <dbReference type="Proteomes" id="UP000283380"/>
    </source>
</evidence>
<protein>
    <recommendedName>
        <fullName evidence="1">SCP domain-containing protein</fullName>
    </recommendedName>
</protein>
<gene>
    <name evidence="2" type="ORF">DS834_06220</name>
    <name evidence="3" type="ORF">DS835_01775</name>
</gene>
<accession>A0A396SSY5</accession>
<evidence type="ECO:0000259" key="1">
    <source>
        <dbReference type="Pfam" id="PF00188"/>
    </source>
</evidence>
<dbReference type="Pfam" id="PF00188">
    <property type="entry name" value="CAP"/>
    <property type="match status" value="1"/>
</dbReference>
<comment type="caution">
    <text evidence="3">The sequence shown here is derived from an EMBL/GenBank/DDBJ whole genome shotgun (WGS) entry which is preliminary data.</text>
</comment>